<name>A0AAV9RA80_9TELE</name>
<protein>
    <submittedName>
        <fullName evidence="2">Uncharacterized protein</fullName>
    </submittedName>
</protein>
<dbReference type="Proteomes" id="UP001311232">
    <property type="component" value="Unassembled WGS sequence"/>
</dbReference>
<reference evidence="2 3" key="1">
    <citation type="submission" date="2021-06" db="EMBL/GenBank/DDBJ databases">
        <authorList>
            <person name="Palmer J.M."/>
        </authorList>
    </citation>
    <scope>NUCLEOTIDE SEQUENCE [LARGE SCALE GENOMIC DNA]</scope>
    <source>
        <strain evidence="2 3">MEX-2019</strain>
        <tissue evidence="2">Muscle</tissue>
    </source>
</reference>
<dbReference type="EMBL" id="JAHHUM010002309">
    <property type="protein sequence ID" value="KAK5605267.1"/>
    <property type="molecule type" value="Genomic_DNA"/>
</dbReference>
<gene>
    <name evidence="2" type="ORF">CRENBAI_017069</name>
</gene>
<dbReference type="AlphaFoldDB" id="A0AAV9RA80"/>
<accession>A0AAV9RA80</accession>
<organism evidence="2 3">
    <name type="scientific">Crenichthys baileyi</name>
    <name type="common">White River springfish</name>
    <dbReference type="NCBI Taxonomy" id="28760"/>
    <lineage>
        <taxon>Eukaryota</taxon>
        <taxon>Metazoa</taxon>
        <taxon>Chordata</taxon>
        <taxon>Craniata</taxon>
        <taxon>Vertebrata</taxon>
        <taxon>Euteleostomi</taxon>
        <taxon>Actinopterygii</taxon>
        <taxon>Neopterygii</taxon>
        <taxon>Teleostei</taxon>
        <taxon>Neoteleostei</taxon>
        <taxon>Acanthomorphata</taxon>
        <taxon>Ovalentaria</taxon>
        <taxon>Atherinomorphae</taxon>
        <taxon>Cyprinodontiformes</taxon>
        <taxon>Goodeidae</taxon>
        <taxon>Crenichthys</taxon>
    </lineage>
</organism>
<evidence type="ECO:0000313" key="2">
    <source>
        <dbReference type="EMBL" id="KAK5605267.1"/>
    </source>
</evidence>
<evidence type="ECO:0000256" key="1">
    <source>
        <dbReference type="SAM" id="MobiDB-lite"/>
    </source>
</evidence>
<evidence type="ECO:0000313" key="3">
    <source>
        <dbReference type="Proteomes" id="UP001311232"/>
    </source>
</evidence>
<proteinExistence type="predicted"/>
<sequence length="132" mass="14630">MSPRRKNGNPRERHPFSKPLTGGAQKKARDSAPLPPSPRRPKRQIGGLSPTRRGRGATPHPPGGEQASPPQLGLSSGGHPRVEGVQPLPEEPFFPENPRVHGGEHNYFSRYLSPRQGTAQERWRGYVSLFYI</sequence>
<feature type="region of interest" description="Disordered" evidence="1">
    <location>
        <begin position="1"/>
        <end position="104"/>
    </location>
</feature>
<keyword evidence="3" id="KW-1185">Reference proteome</keyword>
<comment type="caution">
    <text evidence="2">The sequence shown here is derived from an EMBL/GenBank/DDBJ whole genome shotgun (WGS) entry which is preliminary data.</text>
</comment>